<dbReference type="AlphaFoldDB" id="Q22M42"/>
<dbReference type="InterPro" id="IPR042178">
    <property type="entry name" value="Serpin_sf_1"/>
</dbReference>
<dbReference type="GO" id="GO:0004867">
    <property type="term" value="F:serine-type endopeptidase inhibitor activity"/>
    <property type="evidence" value="ECO:0007669"/>
    <property type="project" value="InterPro"/>
</dbReference>
<accession>Q22M42</accession>
<dbReference type="InterPro" id="IPR023795">
    <property type="entry name" value="Serpin_CS"/>
</dbReference>
<dbReference type="SUPFAM" id="SSF56574">
    <property type="entry name" value="Serpins"/>
    <property type="match status" value="1"/>
</dbReference>
<keyword evidence="5" id="KW-1185">Reference proteome</keyword>
<dbReference type="PROSITE" id="PS00284">
    <property type="entry name" value="SERPIN"/>
    <property type="match status" value="1"/>
</dbReference>
<organism evidence="4 5">
    <name type="scientific">Tetrahymena thermophila (strain SB210)</name>
    <dbReference type="NCBI Taxonomy" id="312017"/>
    <lineage>
        <taxon>Eukaryota</taxon>
        <taxon>Sar</taxon>
        <taxon>Alveolata</taxon>
        <taxon>Ciliophora</taxon>
        <taxon>Intramacronucleata</taxon>
        <taxon>Oligohymenophorea</taxon>
        <taxon>Hymenostomatida</taxon>
        <taxon>Tetrahymenina</taxon>
        <taxon>Tetrahymenidae</taxon>
        <taxon>Tetrahymena</taxon>
    </lineage>
</organism>
<sequence length="372" mass="42563">MESKKHSVSHFSINYLKKSGQNENFFFSPASIFLSLSMAACGSEQQTLKEFKDVLNYQNNMELGQLINSLNSLLMSSSQQFSVLSANKIYTGVSGMTQNCKQFIENNLNGGFEQVNFKETESVRLTINKWVSKQTRTKIDELLKKDMISDQTKMILINALYLKAEWLYQFEVAQDHKFYLQPGKEESIVLTKMMYKEAEYKYGKFDNFEYIQLPYKNEAYAMEILLPITNINDLENSVTDEQIIKAQRSSKKANVRLLLPKFKMGGASQSVVNILKQLGIQDAFKNKANFKQFSQTEQLMISNIIHSANIEVNEKGTEAVAATAVIMAKKCCISLKKYQEFICNKPFIFTISHIPSNTILFLGRFCVPEQQI</sequence>
<gene>
    <name evidence="4" type="ORF">TTHERM_00037780</name>
</gene>
<protein>
    <submittedName>
        <fullName evidence="4">Proteinase inhibitor I4 serpin</fullName>
    </submittedName>
</protein>
<dbReference type="InterPro" id="IPR036186">
    <property type="entry name" value="Serpin_sf"/>
</dbReference>
<dbReference type="InterPro" id="IPR000215">
    <property type="entry name" value="Serpin_fam"/>
</dbReference>
<dbReference type="GeneID" id="7840515"/>
<dbReference type="eggNOG" id="KOG2392">
    <property type="taxonomic scope" value="Eukaryota"/>
</dbReference>
<reference evidence="5" key="1">
    <citation type="journal article" date="2006" name="PLoS Biol.">
        <title>Macronuclear genome sequence of the ciliate Tetrahymena thermophila, a model eukaryote.</title>
        <authorList>
            <person name="Eisen J.A."/>
            <person name="Coyne R.S."/>
            <person name="Wu M."/>
            <person name="Wu D."/>
            <person name="Thiagarajan M."/>
            <person name="Wortman J.R."/>
            <person name="Badger J.H."/>
            <person name="Ren Q."/>
            <person name="Amedeo P."/>
            <person name="Jones K.M."/>
            <person name="Tallon L.J."/>
            <person name="Delcher A.L."/>
            <person name="Salzberg S.L."/>
            <person name="Silva J.C."/>
            <person name="Haas B.J."/>
            <person name="Majoros W.H."/>
            <person name="Farzad M."/>
            <person name="Carlton J.M."/>
            <person name="Smith R.K. Jr."/>
            <person name="Garg J."/>
            <person name="Pearlman R.E."/>
            <person name="Karrer K.M."/>
            <person name="Sun L."/>
            <person name="Manning G."/>
            <person name="Elde N.C."/>
            <person name="Turkewitz A.P."/>
            <person name="Asai D.J."/>
            <person name="Wilkes D.E."/>
            <person name="Wang Y."/>
            <person name="Cai H."/>
            <person name="Collins K."/>
            <person name="Stewart B.A."/>
            <person name="Lee S.R."/>
            <person name="Wilamowska K."/>
            <person name="Weinberg Z."/>
            <person name="Ruzzo W.L."/>
            <person name="Wloga D."/>
            <person name="Gaertig J."/>
            <person name="Frankel J."/>
            <person name="Tsao C.-C."/>
            <person name="Gorovsky M.A."/>
            <person name="Keeling P.J."/>
            <person name="Waller R.F."/>
            <person name="Patron N.J."/>
            <person name="Cherry J.M."/>
            <person name="Stover N.A."/>
            <person name="Krieger C.J."/>
            <person name="del Toro C."/>
            <person name="Ryder H.F."/>
            <person name="Williamson S.C."/>
            <person name="Barbeau R.A."/>
            <person name="Hamilton E.P."/>
            <person name="Orias E."/>
        </authorList>
    </citation>
    <scope>NUCLEOTIDE SEQUENCE [LARGE SCALE GENOMIC DNA]</scope>
    <source>
        <strain evidence="5">SB210</strain>
    </source>
</reference>
<dbReference type="STRING" id="312017.Q22M42"/>
<dbReference type="GO" id="GO:0005615">
    <property type="term" value="C:extracellular space"/>
    <property type="evidence" value="ECO:0007669"/>
    <property type="project" value="InterPro"/>
</dbReference>
<dbReference type="InterPro" id="IPR023796">
    <property type="entry name" value="Serpin_dom"/>
</dbReference>
<dbReference type="EMBL" id="GG662720">
    <property type="protein sequence ID" value="EAR86343.1"/>
    <property type="molecule type" value="Genomic_DNA"/>
</dbReference>
<dbReference type="RefSeq" id="XP_977178.1">
    <property type="nucleotide sequence ID" value="XM_972085.1"/>
</dbReference>
<dbReference type="PANTHER" id="PTHR11461">
    <property type="entry name" value="SERINE PROTEASE INHIBITOR, SERPIN"/>
    <property type="match status" value="1"/>
</dbReference>
<feature type="domain" description="Serpin" evidence="3">
    <location>
        <begin position="11"/>
        <end position="368"/>
    </location>
</feature>
<name>Q22M42_TETTS</name>
<proteinExistence type="inferred from homology"/>
<evidence type="ECO:0000313" key="5">
    <source>
        <dbReference type="Proteomes" id="UP000009168"/>
    </source>
</evidence>
<dbReference type="MEROPS" id="I04.073"/>
<comment type="similarity">
    <text evidence="1 2">Belongs to the serpin family.</text>
</comment>
<dbReference type="InParanoid" id="Q22M42"/>
<dbReference type="OMA" id="THEDMME"/>
<dbReference type="SMART" id="SM00093">
    <property type="entry name" value="SERPIN"/>
    <property type="match status" value="1"/>
</dbReference>
<dbReference type="PANTHER" id="PTHR11461:SF211">
    <property type="entry name" value="GH10112P-RELATED"/>
    <property type="match status" value="1"/>
</dbReference>
<evidence type="ECO:0000313" key="4">
    <source>
        <dbReference type="EMBL" id="EAR86343.1"/>
    </source>
</evidence>
<dbReference type="Pfam" id="PF00079">
    <property type="entry name" value="Serpin"/>
    <property type="match status" value="1"/>
</dbReference>
<evidence type="ECO:0000256" key="1">
    <source>
        <dbReference type="ARBA" id="ARBA00009500"/>
    </source>
</evidence>
<dbReference type="Gene3D" id="2.30.39.10">
    <property type="entry name" value="Alpha-1-antitrypsin, domain 1"/>
    <property type="match status" value="1"/>
</dbReference>
<dbReference type="OrthoDB" id="419611at2759"/>
<dbReference type="Proteomes" id="UP000009168">
    <property type="component" value="Unassembled WGS sequence"/>
</dbReference>
<evidence type="ECO:0000259" key="3">
    <source>
        <dbReference type="SMART" id="SM00093"/>
    </source>
</evidence>
<dbReference type="HOGENOM" id="CLU_023330_0_1_1"/>
<dbReference type="KEGG" id="tet:TTHERM_00037780"/>
<evidence type="ECO:0000256" key="2">
    <source>
        <dbReference type="RuleBase" id="RU000411"/>
    </source>
</evidence>
<dbReference type="Gene3D" id="3.30.497.10">
    <property type="entry name" value="Antithrombin, subunit I, domain 2"/>
    <property type="match status" value="1"/>
</dbReference>
<dbReference type="InterPro" id="IPR042185">
    <property type="entry name" value="Serpin_sf_2"/>
</dbReference>
<dbReference type="CDD" id="cd00172">
    <property type="entry name" value="serpin"/>
    <property type="match status" value="1"/>
</dbReference>